<dbReference type="EMBL" id="JYDH01000127">
    <property type="protein sequence ID" value="KRY31032.1"/>
    <property type="molecule type" value="Genomic_DNA"/>
</dbReference>
<proteinExistence type="predicted"/>
<dbReference type="Proteomes" id="UP000054776">
    <property type="component" value="Unassembled WGS sequence"/>
</dbReference>
<sequence>MDCHLGAENHKALELLHQHNLVRQPYLMRHSPTDRKAILCAVWLQIKGSVTTDAITATVLTTTPMKATLRMWRCCSARSFSSIFNFFTNRQWTGELKQRAPFYSVQKWFTGAKRFVDRFRFCPPAMTRETSHIQLCFAELNEYKYAEFI</sequence>
<dbReference type="InParanoid" id="A0A0V1B1V5"/>
<gene>
    <name evidence="1" type="ORF">T01_5319</name>
</gene>
<accession>A0A0V1B1V5</accession>
<dbReference type="AlphaFoldDB" id="A0A0V1B1V5"/>
<dbReference type="OrthoDB" id="10291302at2759"/>
<comment type="caution">
    <text evidence="1">The sequence shown here is derived from an EMBL/GenBank/DDBJ whole genome shotgun (WGS) entry which is preliminary data.</text>
</comment>
<organism evidence="1 2">
    <name type="scientific">Trichinella spiralis</name>
    <name type="common">Trichina worm</name>
    <dbReference type="NCBI Taxonomy" id="6334"/>
    <lineage>
        <taxon>Eukaryota</taxon>
        <taxon>Metazoa</taxon>
        <taxon>Ecdysozoa</taxon>
        <taxon>Nematoda</taxon>
        <taxon>Enoplea</taxon>
        <taxon>Dorylaimia</taxon>
        <taxon>Trichinellida</taxon>
        <taxon>Trichinellidae</taxon>
        <taxon>Trichinella</taxon>
    </lineage>
</organism>
<reference evidence="1 2" key="1">
    <citation type="submission" date="2015-01" db="EMBL/GenBank/DDBJ databases">
        <title>Evolution of Trichinella species and genotypes.</title>
        <authorList>
            <person name="Korhonen P.K."/>
            <person name="Edoardo P."/>
            <person name="Giuseppe L.R."/>
            <person name="Gasser R.B."/>
        </authorList>
    </citation>
    <scope>NUCLEOTIDE SEQUENCE [LARGE SCALE GENOMIC DNA]</scope>
    <source>
        <strain evidence="1">ISS3</strain>
    </source>
</reference>
<evidence type="ECO:0000313" key="1">
    <source>
        <dbReference type="EMBL" id="KRY31032.1"/>
    </source>
</evidence>
<keyword evidence="2" id="KW-1185">Reference proteome</keyword>
<protein>
    <submittedName>
        <fullName evidence="1">Uncharacterized protein</fullName>
    </submittedName>
</protein>
<name>A0A0V1B1V5_TRISP</name>
<evidence type="ECO:0000313" key="2">
    <source>
        <dbReference type="Proteomes" id="UP000054776"/>
    </source>
</evidence>